<evidence type="ECO:0008006" key="3">
    <source>
        <dbReference type="Google" id="ProtNLM"/>
    </source>
</evidence>
<protein>
    <recommendedName>
        <fullName evidence="3">Endonuclease/exonuclease/phosphatase domain-containing protein</fullName>
    </recommendedName>
</protein>
<dbReference type="Gene3D" id="3.60.10.10">
    <property type="entry name" value="Endonuclease/exonuclease/phosphatase"/>
    <property type="match status" value="1"/>
</dbReference>
<comment type="caution">
    <text evidence="1">The sequence shown here is derived from an EMBL/GenBank/DDBJ whole genome shotgun (WGS) entry which is preliminary data.</text>
</comment>
<accession>A0AAW2D919</accession>
<organism evidence="1 2">
    <name type="scientific">Lithocarpus litseifolius</name>
    <dbReference type="NCBI Taxonomy" id="425828"/>
    <lineage>
        <taxon>Eukaryota</taxon>
        <taxon>Viridiplantae</taxon>
        <taxon>Streptophyta</taxon>
        <taxon>Embryophyta</taxon>
        <taxon>Tracheophyta</taxon>
        <taxon>Spermatophyta</taxon>
        <taxon>Magnoliopsida</taxon>
        <taxon>eudicotyledons</taxon>
        <taxon>Gunneridae</taxon>
        <taxon>Pentapetalae</taxon>
        <taxon>rosids</taxon>
        <taxon>fabids</taxon>
        <taxon>Fagales</taxon>
        <taxon>Fagaceae</taxon>
        <taxon>Lithocarpus</taxon>
    </lineage>
</organism>
<dbReference type="Proteomes" id="UP001459277">
    <property type="component" value="Unassembled WGS sequence"/>
</dbReference>
<keyword evidence="2" id="KW-1185">Reference proteome</keyword>
<evidence type="ECO:0000313" key="2">
    <source>
        <dbReference type="Proteomes" id="UP001459277"/>
    </source>
</evidence>
<gene>
    <name evidence="1" type="ORF">SO802_008574</name>
</gene>
<evidence type="ECO:0000313" key="1">
    <source>
        <dbReference type="EMBL" id="KAL0007072.1"/>
    </source>
</evidence>
<dbReference type="EMBL" id="JAZDWU010000003">
    <property type="protein sequence ID" value="KAL0007072.1"/>
    <property type="molecule type" value="Genomic_DNA"/>
</dbReference>
<dbReference type="PANTHER" id="PTHR35218">
    <property type="entry name" value="RNASE H DOMAIN-CONTAINING PROTEIN"/>
    <property type="match status" value="1"/>
</dbReference>
<dbReference type="InterPro" id="IPR036691">
    <property type="entry name" value="Endo/exonu/phosph_ase_sf"/>
</dbReference>
<sequence>MEAKSNRDWTEKVRDRCGFKHGLIVPSMGSSRGLALFWKDEIQVNVIKYSLSNIDAKVNSGDGYGWWHLTGFYGNPETSQRSESWNLLKYLSGLSQFPWLAIGDFNEIIGLFKKEGGAARPIQQMQNFIETLN</sequence>
<dbReference type="SUPFAM" id="SSF56219">
    <property type="entry name" value="DNase I-like"/>
    <property type="match status" value="1"/>
</dbReference>
<dbReference type="PANTHER" id="PTHR35218:SF9">
    <property type="entry name" value="ENDONUCLEASE_EXONUCLEASE_PHOSPHATASE DOMAIN-CONTAINING PROTEIN"/>
    <property type="match status" value="1"/>
</dbReference>
<proteinExistence type="predicted"/>
<reference evidence="1 2" key="1">
    <citation type="submission" date="2024-01" db="EMBL/GenBank/DDBJ databases">
        <title>A telomere-to-telomere, gap-free genome of sweet tea (Lithocarpus litseifolius).</title>
        <authorList>
            <person name="Zhou J."/>
        </authorList>
    </citation>
    <scope>NUCLEOTIDE SEQUENCE [LARGE SCALE GENOMIC DNA]</scope>
    <source>
        <strain evidence="1">Zhou-2022a</strain>
        <tissue evidence="1">Leaf</tissue>
    </source>
</reference>
<dbReference type="AlphaFoldDB" id="A0AAW2D919"/>
<name>A0AAW2D919_9ROSI</name>